<comment type="caution">
    <text evidence="2">The sequence shown here is derived from an EMBL/GenBank/DDBJ whole genome shotgun (WGS) entry which is preliminary data.</text>
</comment>
<evidence type="ECO:0000313" key="2">
    <source>
        <dbReference type="EMBL" id="KHN84138.1"/>
    </source>
</evidence>
<dbReference type="EMBL" id="JPKZ01001066">
    <property type="protein sequence ID" value="KHN84138.1"/>
    <property type="molecule type" value="Genomic_DNA"/>
</dbReference>
<sequence length="206" mass="22083">MRLCLVNVLLAVISTVHSSSNNTELLASKPKRAIIYYLCGSYPNQYYSYTPCSSSDSQKYLCSNKGTYLGMTCSYSAQCTQIYTLSSCIDGFCCTLPVITTTTSAPIPVIPVCGGYESSDGRCFSGGYCNVGYLCTANNACCRCMVGTTSGPCVNGLCPAGYKCNENNFCCAFDLYSPVPLRRCVYGQCPAGYSCGIGQLCYPTIN</sequence>
<dbReference type="PANTHER" id="PTHR34150">
    <property type="entry name" value="PROTEIN CBG08832-RELATED"/>
    <property type="match status" value="1"/>
</dbReference>
<proteinExistence type="predicted"/>
<name>A0A0B2VR96_TOXCA</name>
<accession>A0A0B2VR96</accession>
<evidence type="ECO:0000313" key="3">
    <source>
        <dbReference type="Proteomes" id="UP000031036"/>
    </source>
</evidence>
<feature type="chain" id="PRO_5002078537" evidence="1">
    <location>
        <begin position="19"/>
        <end position="206"/>
    </location>
</feature>
<dbReference type="AlphaFoldDB" id="A0A0B2VR96"/>
<keyword evidence="3" id="KW-1185">Reference proteome</keyword>
<protein>
    <submittedName>
        <fullName evidence="2">Uncharacterized protein C35A5.10</fullName>
    </submittedName>
</protein>
<reference evidence="2 3" key="1">
    <citation type="submission" date="2014-11" db="EMBL/GenBank/DDBJ databases">
        <title>Genetic blueprint of the zoonotic pathogen Toxocara canis.</title>
        <authorList>
            <person name="Zhu X.-Q."/>
            <person name="Korhonen P.K."/>
            <person name="Cai H."/>
            <person name="Young N.D."/>
            <person name="Nejsum P."/>
            <person name="von Samson-Himmelstjerna G."/>
            <person name="Boag P.R."/>
            <person name="Tan P."/>
            <person name="Li Q."/>
            <person name="Min J."/>
            <person name="Yang Y."/>
            <person name="Wang X."/>
            <person name="Fang X."/>
            <person name="Hall R.S."/>
            <person name="Hofmann A."/>
            <person name="Sternberg P.W."/>
            <person name="Jex A.R."/>
            <person name="Gasser R.B."/>
        </authorList>
    </citation>
    <scope>NUCLEOTIDE SEQUENCE [LARGE SCALE GENOMIC DNA]</scope>
    <source>
        <strain evidence="2">PN_DK_2014</strain>
    </source>
</reference>
<keyword evidence="1" id="KW-0732">Signal</keyword>
<dbReference type="Proteomes" id="UP000031036">
    <property type="component" value="Unassembled WGS sequence"/>
</dbReference>
<gene>
    <name evidence="2" type="primary">C35A5.10</name>
    <name evidence="2" type="ORF">Tcan_04655</name>
</gene>
<dbReference type="OrthoDB" id="5858518at2759"/>
<organism evidence="2 3">
    <name type="scientific">Toxocara canis</name>
    <name type="common">Canine roundworm</name>
    <dbReference type="NCBI Taxonomy" id="6265"/>
    <lineage>
        <taxon>Eukaryota</taxon>
        <taxon>Metazoa</taxon>
        <taxon>Ecdysozoa</taxon>
        <taxon>Nematoda</taxon>
        <taxon>Chromadorea</taxon>
        <taxon>Rhabditida</taxon>
        <taxon>Spirurina</taxon>
        <taxon>Ascaridomorpha</taxon>
        <taxon>Ascaridoidea</taxon>
        <taxon>Toxocaridae</taxon>
        <taxon>Toxocara</taxon>
    </lineage>
</organism>
<dbReference type="PANTHER" id="PTHR34150:SF6">
    <property type="entry name" value="PROTEIN CBG09626"/>
    <property type="match status" value="1"/>
</dbReference>
<dbReference type="OMA" id="NYEPTLP"/>
<feature type="signal peptide" evidence="1">
    <location>
        <begin position="1"/>
        <end position="18"/>
    </location>
</feature>
<evidence type="ECO:0000256" key="1">
    <source>
        <dbReference type="SAM" id="SignalP"/>
    </source>
</evidence>
<dbReference type="STRING" id="6265.A0A0B2VR96"/>